<evidence type="ECO:0000256" key="5">
    <source>
        <dbReference type="SAM" id="MobiDB-lite"/>
    </source>
</evidence>
<feature type="transmembrane region" description="Helical" evidence="6">
    <location>
        <begin position="40"/>
        <end position="58"/>
    </location>
</feature>
<comment type="similarity">
    <text evidence="2">Belongs to the tumor necrosis factor family.</text>
</comment>
<proteinExistence type="inferred from homology"/>
<keyword evidence="6" id="KW-0812">Transmembrane</keyword>
<dbReference type="Proteomes" id="UP001152803">
    <property type="component" value="Unassembled WGS sequence"/>
</dbReference>
<dbReference type="InterPro" id="IPR008983">
    <property type="entry name" value="Tumour_necrosis_fac-like_dom"/>
</dbReference>
<dbReference type="InterPro" id="IPR006052">
    <property type="entry name" value="TNF_dom"/>
</dbReference>
<dbReference type="SMART" id="SM00207">
    <property type="entry name" value="TNF"/>
    <property type="match status" value="1"/>
</dbReference>
<dbReference type="Gene3D" id="2.60.120.40">
    <property type="match status" value="1"/>
</dbReference>
<dbReference type="PANTHER" id="PTHR12277:SF81">
    <property type="entry name" value="PROTEIN ABHD13"/>
    <property type="match status" value="1"/>
</dbReference>
<evidence type="ECO:0000256" key="6">
    <source>
        <dbReference type="SAM" id="Phobius"/>
    </source>
</evidence>
<feature type="compositionally biased region" description="Basic and acidic residues" evidence="5">
    <location>
        <begin position="456"/>
        <end position="475"/>
    </location>
</feature>
<organism evidence="8 9">
    <name type="scientific">Conger conger</name>
    <name type="common">Conger eel</name>
    <name type="synonym">Muraena conger</name>
    <dbReference type="NCBI Taxonomy" id="82655"/>
    <lineage>
        <taxon>Eukaryota</taxon>
        <taxon>Metazoa</taxon>
        <taxon>Chordata</taxon>
        <taxon>Craniata</taxon>
        <taxon>Vertebrata</taxon>
        <taxon>Euteleostomi</taxon>
        <taxon>Actinopterygii</taxon>
        <taxon>Neopterygii</taxon>
        <taxon>Teleostei</taxon>
        <taxon>Anguilliformes</taxon>
        <taxon>Congridae</taxon>
        <taxon>Conger</taxon>
    </lineage>
</organism>
<feature type="transmembrane region" description="Helical" evidence="6">
    <location>
        <begin position="415"/>
        <end position="436"/>
    </location>
</feature>
<dbReference type="PANTHER" id="PTHR12277">
    <property type="entry name" value="ALPHA/BETA HYDROLASE DOMAIN-CONTAINING PROTEIN"/>
    <property type="match status" value="1"/>
</dbReference>
<dbReference type="Pfam" id="PF00229">
    <property type="entry name" value="TNF"/>
    <property type="match status" value="1"/>
</dbReference>
<dbReference type="PROSITE" id="PS50049">
    <property type="entry name" value="THD_2"/>
    <property type="match status" value="1"/>
</dbReference>
<evidence type="ECO:0000256" key="4">
    <source>
        <dbReference type="ARBA" id="ARBA00042701"/>
    </source>
</evidence>
<dbReference type="GO" id="GO:0005164">
    <property type="term" value="F:tumor necrosis factor receptor binding"/>
    <property type="evidence" value="ECO:0007669"/>
    <property type="project" value="InterPro"/>
</dbReference>
<dbReference type="PROSITE" id="PS51257">
    <property type="entry name" value="PROKAR_LIPOPROTEIN"/>
    <property type="match status" value="1"/>
</dbReference>
<reference evidence="8" key="1">
    <citation type="journal article" date="2023" name="Science">
        <title>Genome structures resolve the early diversification of teleost fishes.</title>
        <authorList>
            <person name="Parey E."/>
            <person name="Louis A."/>
            <person name="Montfort J."/>
            <person name="Bouchez O."/>
            <person name="Roques C."/>
            <person name="Iampietro C."/>
            <person name="Lluch J."/>
            <person name="Castinel A."/>
            <person name="Donnadieu C."/>
            <person name="Desvignes T."/>
            <person name="Floi Bucao C."/>
            <person name="Jouanno E."/>
            <person name="Wen M."/>
            <person name="Mejri S."/>
            <person name="Dirks R."/>
            <person name="Jansen H."/>
            <person name="Henkel C."/>
            <person name="Chen W.J."/>
            <person name="Zahm M."/>
            <person name="Cabau C."/>
            <person name="Klopp C."/>
            <person name="Thompson A.W."/>
            <person name="Robinson-Rechavi M."/>
            <person name="Braasch I."/>
            <person name="Lecointre G."/>
            <person name="Bobe J."/>
            <person name="Postlethwait J.H."/>
            <person name="Berthelot C."/>
            <person name="Roest Crollius H."/>
            <person name="Guiguen Y."/>
        </authorList>
    </citation>
    <scope>NUCLEOTIDE SEQUENCE</scope>
    <source>
        <strain evidence="8">Concon-B</strain>
    </source>
</reference>
<evidence type="ECO:0000256" key="2">
    <source>
        <dbReference type="ARBA" id="ARBA00008670"/>
    </source>
</evidence>
<feature type="compositionally biased region" description="Low complexity" evidence="5">
    <location>
        <begin position="79"/>
        <end position="93"/>
    </location>
</feature>
<protein>
    <recommendedName>
        <fullName evidence="3">Protein ABHD13</fullName>
    </recommendedName>
    <alternativeName>
        <fullName evidence="4">Alpha/beta hydrolase domain-containing protein 13</fullName>
    </alternativeName>
</protein>
<dbReference type="OrthoDB" id="10249433at2759"/>
<dbReference type="GO" id="GO:0006955">
    <property type="term" value="P:immune response"/>
    <property type="evidence" value="ECO:0007669"/>
    <property type="project" value="InterPro"/>
</dbReference>
<keyword evidence="6" id="KW-0472">Membrane</keyword>
<dbReference type="InterPro" id="IPR000073">
    <property type="entry name" value="AB_hydrolase_1"/>
</dbReference>
<dbReference type="SUPFAM" id="SSF53474">
    <property type="entry name" value="alpha/beta-Hydrolases"/>
    <property type="match status" value="1"/>
</dbReference>
<accession>A0A9Q1I3X2</accession>
<feature type="region of interest" description="Disordered" evidence="5">
    <location>
        <begin position="77"/>
        <end position="107"/>
    </location>
</feature>
<keyword evidence="9" id="KW-1185">Reference proteome</keyword>
<comment type="caution">
    <text evidence="8">The sequence shown here is derived from an EMBL/GenBank/DDBJ whole genome shotgun (WGS) entry which is preliminary data.</text>
</comment>
<evidence type="ECO:0000256" key="1">
    <source>
        <dbReference type="ARBA" id="ARBA00006584"/>
    </source>
</evidence>
<keyword evidence="6" id="KW-1133">Transmembrane helix</keyword>
<dbReference type="GO" id="GO:0008474">
    <property type="term" value="F:palmitoyl-(protein) hydrolase activity"/>
    <property type="evidence" value="ECO:0007669"/>
    <property type="project" value="TreeGrafter"/>
</dbReference>
<evidence type="ECO:0000256" key="3">
    <source>
        <dbReference type="ARBA" id="ARBA00040125"/>
    </source>
</evidence>
<dbReference type="Gene3D" id="3.40.50.1820">
    <property type="entry name" value="alpha/beta hydrolase"/>
    <property type="match status" value="1"/>
</dbReference>
<sequence>MEKARRLRGAGERCLLAACSWSWGACRICLLALILTFHLYGGLLLLGLILVSAAGILYKFQDALLYFPDQPPSTSTSAPKTVFASTSSSSATPVKPPPRAPAPAPPPTPAPTPTIIYFHGNAGNIGHRVPNALLMLVNLKANVVLLDYRGYGKSEGEPSEEGLRLDAEAALDYVMTRPDLDKTKVVLFGRSLGGAVAVRLASENPHRVAAVILENTFLSIPHMAATLFTFLPMGYLPLWCYKNKFLSYRHVAQCRMPSLFVSGLSDQLIPPVMMKQLYELSPSRTKRMAIFPDGTHNDTWQCPGYFAALEQFVKDLLKNHAREEAAGGGSVSGLRLQLSHSFCFSPGLNKQRLKPLRRSAGDLARPLGLRLRHPPSVRILFGVELEEFTEEITEAPLPPGRDCDRPRRGRGRRPWVLLALTLTAIVAVCVCVLSFYRVRGLRSELSALRSEVLRNGEQERGSMDQRKAGKPEDGQHSCSGPESHTEAHSPISQQVLQSCLQMIGDSSRSITQRGMYIVLPWQAGLRQGTALQVQDNAILVTEGGIYFLYSQVYYKDKCYLMGHILRRKQRTVGDRPSGDILLKCYQSMDERHPFNTCYTGGIVRLEAGDQIELLIPRPSADVSLDGDGTFFGAVKLV</sequence>
<feature type="transmembrane region" description="Helical" evidence="6">
    <location>
        <begin position="222"/>
        <end position="241"/>
    </location>
</feature>
<dbReference type="EMBL" id="JAFJMO010000003">
    <property type="protein sequence ID" value="KAJ8282687.1"/>
    <property type="molecule type" value="Genomic_DNA"/>
</dbReference>
<dbReference type="GO" id="GO:0016020">
    <property type="term" value="C:membrane"/>
    <property type="evidence" value="ECO:0007669"/>
    <property type="project" value="InterPro"/>
</dbReference>
<dbReference type="SUPFAM" id="SSF49842">
    <property type="entry name" value="TNF-like"/>
    <property type="match status" value="1"/>
</dbReference>
<dbReference type="PRINTS" id="PR00111">
    <property type="entry name" value="ABHYDROLASE"/>
</dbReference>
<dbReference type="Pfam" id="PF00561">
    <property type="entry name" value="Abhydrolase_1"/>
    <property type="match status" value="1"/>
</dbReference>
<evidence type="ECO:0000313" key="8">
    <source>
        <dbReference type="EMBL" id="KAJ8282687.1"/>
    </source>
</evidence>
<feature type="domain" description="THD" evidence="7">
    <location>
        <begin position="498"/>
        <end position="636"/>
    </location>
</feature>
<dbReference type="AlphaFoldDB" id="A0A9Q1I3X2"/>
<feature type="region of interest" description="Disordered" evidence="5">
    <location>
        <begin position="456"/>
        <end position="487"/>
    </location>
</feature>
<feature type="compositionally biased region" description="Pro residues" evidence="5">
    <location>
        <begin position="94"/>
        <end position="107"/>
    </location>
</feature>
<evidence type="ECO:0000259" key="7">
    <source>
        <dbReference type="PROSITE" id="PS50049"/>
    </source>
</evidence>
<evidence type="ECO:0000313" key="9">
    <source>
        <dbReference type="Proteomes" id="UP001152803"/>
    </source>
</evidence>
<comment type="similarity">
    <text evidence="1">Belongs to the serine esterase family.</text>
</comment>
<gene>
    <name evidence="8" type="ORF">COCON_G00052060</name>
</gene>
<name>A0A9Q1I3X2_CONCO</name>
<dbReference type="InterPro" id="IPR029058">
    <property type="entry name" value="AB_hydrolase_fold"/>
</dbReference>